<gene>
    <name evidence="1" type="ORF">CB4_02088</name>
</gene>
<sequence length="332" mass="36249">MKGIQMACLTSLLLFLAIGVTGCGFRSFAAVPLEKDVLIVASTQSRMVSFLQADTGEVLAQWKPSFAFNRLLLLPDHHSVLLYHKNEEQAHVIDMRDGQEKAVWKIGTGIVNAVASADGKTIYLADRDRGMVRFYGLDGQERAAVKVGSYPLTIIPDSNGKWIYVYDLHEAKGYTVDAKAGRVTRTFAVNESPMGGLFIPKRQELWVGGHGEGDVPEESITVLNAVTGQKQGEIQAPSMPVEFVQYNEDTVFVLSHGSSTLRRIRVTDRAVTGTLPLGTSPFGMAAGREHLYISSFEGGQVYVVDPKQMKVIKTVRVGGGPMQLFVREGGQS</sequence>
<dbReference type="PROSITE" id="PS51257">
    <property type="entry name" value="PROKAR_LIPOPROTEIN"/>
    <property type="match status" value="1"/>
</dbReference>
<proteinExistence type="predicted"/>
<dbReference type="Gene3D" id="2.130.10.10">
    <property type="entry name" value="YVTN repeat-like/Quinoprotein amine dehydrogenase"/>
    <property type="match status" value="2"/>
</dbReference>
<dbReference type="InterPro" id="IPR015943">
    <property type="entry name" value="WD40/YVTN_repeat-like_dom_sf"/>
</dbReference>
<reference evidence="1 2" key="1">
    <citation type="submission" date="2015-12" db="EMBL/GenBank/DDBJ databases">
        <title>Genome sequence of Aneurinibacillus soli.</title>
        <authorList>
            <person name="Lee J.S."/>
            <person name="Lee K.C."/>
            <person name="Kim K.K."/>
            <person name="Lee B.W."/>
        </authorList>
    </citation>
    <scope>NUCLEOTIDE SEQUENCE [LARGE SCALE GENOMIC DNA]</scope>
    <source>
        <strain evidence="1 2">CB4</strain>
    </source>
</reference>
<dbReference type="KEGG" id="asoc:CB4_02088"/>
<dbReference type="RefSeq" id="WP_096465626.1">
    <property type="nucleotide sequence ID" value="NZ_AP017312.1"/>
</dbReference>
<dbReference type="InterPro" id="IPR011048">
    <property type="entry name" value="Haem_d1_sf"/>
</dbReference>
<keyword evidence="2" id="KW-1185">Reference proteome</keyword>
<protein>
    <submittedName>
        <fullName evidence="1">Uncharacterized protein</fullName>
    </submittedName>
</protein>
<dbReference type="PANTHER" id="PTHR47197">
    <property type="entry name" value="PROTEIN NIRF"/>
    <property type="match status" value="1"/>
</dbReference>
<evidence type="ECO:0000313" key="1">
    <source>
        <dbReference type="EMBL" id="BAU27914.1"/>
    </source>
</evidence>
<dbReference type="AlphaFoldDB" id="A0A0U5AW13"/>
<dbReference type="PANTHER" id="PTHR47197:SF3">
    <property type="entry name" value="DIHYDRO-HEME D1 DEHYDROGENASE"/>
    <property type="match status" value="1"/>
</dbReference>
<organism evidence="1 2">
    <name type="scientific">Aneurinibacillus soli</name>
    <dbReference type="NCBI Taxonomy" id="1500254"/>
    <lineage>
        <taxon>Bacteria</taxon>
        <taxon>Bacillati</taxon>
        <taxon>Bacillota</taxon>
        <taxon>Bacilli</taxon>
        <taxon>Bacillales</taxon>
        <taxon>Paenibacillaceae</taxon>
        <taxon>Aneurinibacillus group</taxon>
        <taxon>Aneurinibacillus</taxon>
    </lineage>
</organism>
<dbReference type="InterPro" id="IPR051200">
    <property type="entry name" value="Host-pathogen_enzymatic-act"/>
</dbReference>
<dbReference type="Proteomes" id="UP000217696">
    <property type="component" value="Chromosome"/>
</dbReference>
<dbReference type="OrthoDB" id="9772811at2"/>
<dbReference type="SUPFAM" id="SSF51004">
    <property type="entry name" value="C-terminal (heme d1) domain of cytochrome cd1-nitrite reductase"/>
    <property type="match status" value="1"/>
</dbReference>
<evidence type="ECO:0000313" key="2">
    <source>
        <dbReference type="Proteomes" id="UP000217696"/>
    </source>
</evidence>
<name>A0A0U5AW13_9BACL</name>
<dbReference type="EMBL" id="AP017312">
    <property type="protein sequence ID" value="BAU27914.1"/>
    <property type="molecule type" value="Genomic_DNA"/>
</dbReference>
<accession>A0A0U5AW13</accession>